<name>A0A1F6CF12_9BACT</name>
<protein>
    <recommendedName>
        <fullName evidence="4">ATP-cone domain-containing protein</fullName>
    </recommendedName>
</protein>
<dbReference type="GO" id="GO:0005524">
    <property type="term" value="F:ATP binding"/>
    <property type="evidence" value="ECO:0007669"/>
    <property type="project" value="UniProtKB-UniRule"/>
</dbReference>
<dbReference type="InterPro" id="IPR011856">
    <property type="entry name" value="tRNA_endonuc-like_dom_sf"/>
</dbReference>
<dbReference type="InterPro" id="IPR011335">
    <property type="entry name" value="Restrct_endonuc-II-like"/>
</dbReference>
<comment type="caution">
    <text evidence="5">The sequence shown here is derived from an EMBL/GenBank/DDBJ whole genome shotgun (WGS) entry which is preliminary data.</text>
</comment>
<dbReference type="Pfam" id="PF03477">
    <property type="entry name" value="ATP-cone"/>
    <property type="match status" value="1"/>
</dbReference>
<evidence type="ECO:0000256" key="2">
    <source>
        <dbReference type="ARBA" id="ARBA00022840"/>
    </source>
</evidence>
<proteinExistence type="predicted"/>
<gene>
    <name evidence="5" type="ORF">A2671_00935</name>
</gene>
<evidence type="ECO:0000313" key="5">
    <source>
        <dbReference type="EMBL" id="OGG47789.1"/>
    </source>
</evidence>
<accession>A0A1F6CF12</accession>
<sequence>MTEIVKDDGTRELFNPEKLRSSLKRAGASRAAQEEIISHIHNELTDGMTTGRIYRHAFTLLRKTSRPTAARYSMRRAILDLGPSGFPFETFVGEIFKARGYSVLNDQMIQGACVEHEVDLVAQKPFDSAQGKESECIVAEIKFHNSLSIKSDVQVALYVRARFLDLEQGRKAPNNTFCMDRGMLITNTKFTHQAIRYGSCAGLSMVGWNYPQEGNLHDLIEETKMHPITALTSLTRREKNLLLERRIVLSKSLLEKHDSLTAIGILSSKAEAVLTEASALSQSSI</sequence>
<reference evidence="5 6" key="1">
    <citation type="journal article" date="2016" name="Nat. Commun.">
        <title>Thousands of microbial genomes shed light on interconnected biogeochemical processes in an aquifer system.</title>
        <authorList>
            <person name="Anantharaman K."/>
            <person name="Brown C.T."/>
            <person name="Hug L.A."/>
            <person name="Sharon I."/>
            <person name="Castelle C.J."/>
            <person name="Probst A.J."/>
            <person name="Thomas B.C."/>
            <person name="Singh A."/>
            <person name="Wilkins M.J."/>
            <person name="Karaoz U."/>
            <person name="Brodie E.L."/>
            <person name="Williams K.H."/>
            <person name="Hubbard S.S."/>
            <person name="Banfield J.F."/>
        </authorList>
    </citation>
    <scope>NUCLEOTIDE SEQUENCE [LARGE SCALE GENOMIC DNA]</scope>
</reference>
<dbReference type="GO" id="GO:0003676">
    <property type="term" value="F:nucleic acid binding"/>
    <property type="evidence" value="ECO:0007669"/>
    <property type="project" value="InterPro"/>
</dbReference>
<dbReference type="Gene3D" id="3.40.1350.10">
    <property type="match status" value="1"/>
</dbReference>
<keyword evidence="1 3" id="KW-0547">Nucleotide-binding</keyword>
<evidence type="ECO:0000256" key="3">
    <source>
        <dbReference type="PROSITE-ProRule" id="PRU00492"/>
    </source>
</evidence>
<evidence type="ECO:0000256" key="1">
    <source>
        <dbReference type="ARBA" id="ARBA00022741"/>
    </source>
</evidence>
<evidence type="ECO:0000259" key="4">
    <source>
        <dbReference type="PROSITE" id="PS51161"/>
    </source>
</evidence>
<dbReference type="SUPFAM" id="SSF52980">
    <property type="entry name" value="Restriction endonuclease-like"/>
    <property type="match status" value="1"/>
</dbReference>
<dbReference type="AlphaFoldDB" id="A0A1F6CF12"/>
<dbReference type="InterPro" id="IPR005144">
    <property type="entry name" value="ATP-cone_dom"/>
</dbReference>
<dbReference type="Proteomes" id="UP000178344">
    <property type="component" value="Unassembled WGS sequence"/>
</dbReference>
<feature type="domain" description="ATP-cone" evidence="4">
    <location>
        <begin position="2"/>
        <end position="83"/>
    </location>
</feature>
<keyword evidence="2 3" id="KW-0067">ATP-binding</keyword>
<evidence type="ECO:0000313" key="6">
    <source>
        <dbReference type="Proteomes" id="UP000178344"/>
    </source>
</evidence>
<dbReference type="EMBL" id="MFKQ01000002">
    <property type="protein sequence ID" value="OGG47789.1"/>
    <property type="molecule type" value="Genomic_DNA"/>
</dbReference>
<organism evidence="5 6">
    <name type="scientific">Candidatus Kaiserbacteria bacterium RIFCSPHIGHO2_01_FULL_49_13</name>
    <dbReference type="NCBI Taxonomy" id="1798477"/>
    <lineage>
        <taxon>Bacteria</taxon>
        <taxon>Candidatus Kaiseribacteriota</taxon>
    </lineage>
</organism>
<dbReference type="PROSITE" id="PS51161">
    <property type="entry name" value="ATP_CONE"/>
    <property type="match status" value="1"/>
</dbReference>